<dbReference type="PANTHER" id="PTHR10791:SF44">
    <property type="entry name" value="BIDIRECTIONAL SUGAR TRANSPORTER SWEET1"/>
    <property type="match status" value="1"/>
</dbReference>
<dbReference type="EMBL" id="JAVXUP010002584">
    <property type="protein sequence ID" value="KAK3002479.1"/>
    <property type="molecule type" value="Genomic_DNA"/>
</dbReference>
<evidence type="ECO:0000256" key="2">
    <source>
        <dbReference type="SAM" id="Phobius"/>
    </source>
</evidence>
<name>A0AA88V605_9ASTE</name>
<evidence type="ECO:0000256" key="1">
    <source>
        <dbReference type="SAM" id="MobiDB-lite"/>
    </source>
</evidence>
<dbReference type="AlphaFoldDB" id="A0AA88V605"/>
<feature type="compositionally biased region" description="Polar residues" evidence="1">
    <location>
        <begin position="215"/>
        <end position="228"/>
    </location>
</feature>
<proteinExistence type="predicted"/>
<protein>
    <recommendedName>
        <fullName evidence="5">Bidirectional sugar transporter SWEET</fullName>
    </recommendedName>
</protein>
<feature type="transmembrane region" description="Helical" evidence="2">
    <location>
        <begin position="68"/>
        <end position="89"/>
    </location>
</feature>
<dbReference type="GO" id="GO:0051119">
    <property type="term" value="F:sugar transmembrane transporter activity"/>
    <property type="evidence" value="ECO:0007669"/>
    <property type="project" value="InterPro"/>
</dbReference>
<keyword evidence="4" id="KW-1185">Reference proteome</keyword>
<feature type="transmembrane region" description="Helical" evidence="2">
    <location>
        <begin position="174"/>
        <end position="193"/>
    </location>
</feature>
<keyword evidence="2" id="KW-0812">Transmembrane</keyword>
<dbReference type="GO" id="GO:0016020">
    <property type="term" value="C:membrane"/>
    <property type="evidence" value="ECO:0007669"/>
    <property type="project" value="TreeGrafter"/>
</dbReference>
<feature type="transmembrane region" description="Helical" evidence="2">
    <location>
        <begin position="101"/>
        <end position="124"/>
    </location>
</feature>
<dbReference type="InterPro" id="IPR047664">
    <property type="entry name" value="SWEET"/>
</dbReference>
<evidence type="ECO:0008006" key="5">
    <source>
        <dbReference type="Google" id="ProtNLM"/>
    </source>
</evidence>
<accession>A0AA88V605</accession>
<dbReference type="Gene3D" id="1.20.1280.290">
    <property type="match status" value="1"/>
</dbReference>
<dbReference type="PANTHER" id="PTHR10791">
    <property type="entry name" value="RAG1-ACTIVATING PROTEIN 1"/>
    <property type="match status" value="1"/>
</dbReference>
<gene>
    <name evidence="3" type="ORF">RJ639_022123</name>
</gene>
<sequence length="238" mass="27082">MSGLQKILDSSFIRFKTWLMHCIWRLEYSGNATVVNNQQSTADFFFINGRLMFKRIIMNKSTEEFSGIPYVMTLLNCLLATWGWCFAFLNNTENGDQNKECGVHAILFVVVRFPMRYFLVYLWFTRKGQFVAVSIFPESNLENFVPQSRSGLIDVETCPNSFRLIEFLKTVVQVPNGFGSGLGAIQLILYAVYCKNKGEKMKTTADGSLEKGLVSNGNPYQESISSKYPPQGHVETRV</sequence>
<evidence type="ECO:0000313" key="4">
    <source>
        <dbReference type="Proteomes" id="UP001188597"/>
    </source>
</evidence>
<dbReference type="Proteomes" id="UP001188597">
    <property type="component" value="Unassembled WGS sequence"/>
</dbReference>
<reference evidence="3" key="1">
    <citation type="submission" date="2022-12" db="EMBL/GenBank/DDBJ databases">
        <title>Draft genome assemblies for two species of Escallonia (Escalloniales).</title>
        <authorList>
            <person name="Chanderbali A."/>
            <person name="Dervinis C."/>
            <person name="Anghel I."/>
            <person name="Soltis D."/>
            <person name="Soltis P."/>
            <person name="Zapata F."/>
        </authorList>
    </citation>
    <scope>NUCLEOTIDE SEQUENCE</scope>
    <source>
        <strain evidence="3">UCBG64.0493</strain>
        <tissue evidence="3">Leaf</tissue>
    </source>
</reference>
<organism evidence="3 4">
    <name type="scientific">Escallonia herrerae</name>
    <dbReference type="NCBI Taxonomy" id="1293975"/>
    <lineage>
        <taxon>Eukaryota</taxon>
        <taxon>Viridiplantae</taxon>
        <taxon>Streptophyta</taxon>
        <taxon>Embryophyta</taxon>
        <taxon>Tracheophyta</taxon>
        <taxon>Spermatophyta</taxon>
        <taxon>Magnoliopsida</taxon>
        <taxon>eudicotyledons</taxon>
        <taxon>Gunneridae</taxon>
        <taxon>Pentapetalae</taxon>
        <taxon>asterids</taxon>
        <taxon>campanulids</taxon>
        <taxon>Escalloniales</taxon>
        <taxon>Escalloniaceae</taxon>
        <taxon>Escallonia</taxon>
    </lineage>
</organism>
<comment type="caution">
    <text evidence="3">The sequence shown here is derived from an EMBL/GenBank/DDBJ whole genome shotgun (WGS) entry which is preliminary data.</text>
</comment>
<keyword evidence="2" id="KW-1133">Transmembrane helix</keyword>
<keyword evidence="2" id="KW-0472">Membrane</keyword>
<feature type="region of interest" description="Disordered" evidence="1">
    <location>
        <begin position="213"/>
        <end position="238"/>
    </location>
</feature>
<evidence type="ECO:0000313" key="3">
    <source>
        <dbReference type="EMBL" id="KAK3002479.1"/>
    </source>
</evidence>